<proteinExistence type="predicted"/>
<accession>A0A227PB05</accession>
<comment type="caution">
    <text evidence="1">The sequence shown here is derived from an EMBL/GenBank/DDBJ whole genome shotgun (WGS) entry which is preliminary data.</text>
</comment>
<gene>
    <name evidence="1" type="ORF">B0A64_09770</name>
</gene>
<evidence type="ECO:0000313" key="1">
    <source>
        <dbReference type="EMBL" id="OXG07091.1"/>
    </source>
</evidence>
<name>A0A227PB05_9FLAO</name>
<protein>
    <submittedName>
        <fullName evidence="1">Uncharacterized protein</fullName>
    </submittedName>
</protein>
<reference evidence="1 2" key="1">
    <citation type="submission" date="2016-11" db="EMBL/GenBank/DDBJ databases">
        <title>Whole genomes of Flavobacteriaceae.</title>
        <authorList>
            <person name="Stine C."/>
            <person name="Li C."/>
            <person name="Tadesse D."/>
        </authorList>
    </citation>
    <scope>NUCLEOTIDE SEQUENCE [LARGE SCALE GENOMIC DNA]</scope>
    <source>
        <strain evidence="1 2">DSM 24704</strain>
    </source>
</reference>
<dbReference type="EMBL" id="MUGS01000014">
    <property type="protein sequence ID" value="OXG07091.1"/>
    <property type="molecule type" value="Genomic_DNA"/>
</dbReference>
<sequence>MSFYHNRGILFCYGDNTIPFPDFLDAPALRGFLTSAAQMSLTRYKKIAQSQRHLRSFSVEHFGELGTFAQLFS</sequence>
<evidence type="ECO:0000313" key="2">
    <source>
        <dbReference type="Proteomes" id="UP000214684"/>
    </source>
</evidence>
<dbReference type="AlphaFoldDB" id="A0A227PB05"/>
<dbReference type="Proteomes" id="UP000214684">
    <property type="component" value="Unassembled WGS sequence"/>
</dbReference>
<keyword evidence="2" id="KW-1185">Reference proteome</keyword>
<organism evidence="1 2">
    <name type="scientific">Flavobacterium araucananum</name>
    <dbReference type="NCBI Taxonomy" id="946678"/>
    <lineage>
        <taxon>Bacteria</taxon>
        <taxon>Pseudomonadati</taxon>
        <taxon>Bacteroidota</taxon>
        <taxon>Flavobacteriia</taxon>
        <taxon>Flavobacteriales</taxon>
        <taxon>Flavobacteriaceae</taxon>
        <taxon>Flavobacterium</taxon>
    </lineage>
</organism>